<dbReference type="GO" id="GO:0005509">
    <property type="term" value="F:calcium ion binding"/>
    <property type="evidence" value="ECO:0007669"/>
    <property type="project" value="UniProtKB-UniRule"/>
</dbReference>
<evidence type="ECO:0000256" key="5">
    <source>
        <dbReference type="ARBA" id="ARBA00022729"/>
    </source>
</evidence>
<dbReference type="InterPro" id="IPR015919">
    <property type="entry name" value="Cadherin-like_sf"/>
</dbReference>
<keyword evidence="5 14" id="KW-0732">Signal</keyword>
<dbReference type="GO" id="GO:0035159">
    <property type="term" value="P:regulation of tube length, open tracheal system"/>
    <property type="evidence" value="ECO:0007669"/>
    <property type="project" value="UniProtKB-ARBA"/>
</dbReference>
<keyword evidence="11" id="KW-1015">Disulfide bond</keyword>
<feature type="domain" description="Cadherin" evidence="15">
    <location>
        <begin position="1047"/>
        <end position="1152"/>
    </location>
</feature>
<keyword evidence="10" id="KW-0472">Membrane</keyword>
<dbReference type="GO" id="GO:0048638">
    <property type="term" value="P:regulation of developmental growth"/>
    <property type="evidence" value="ECO:0007669"/>
    <property type="project" value="UniProtKB-ARBA"/>
</dbReference>
<dbReference type="InterPro" id="IPR002126">
    <property type="entry name" value="Cadherin-like_dom"/>
</dbReference>
<dbReference type="EMBL" id="JAFNEN010000072">
    <property type="protein sequence ID" value="KAG8196310.1"/>
    <property type="molecule type" value="Genomic_DNA"/>
</dbReference>
<dbReference type="GO" id="GO:0007157">
    <property type="term" value="P:heterophilic cell-cell adhesion via plasma membrane cell adhesion molecules"/>
    <property type="evidence" value="ECO:0007669"/>
    <property type="project" value="UniProtKB-ARBA"/>
</dbReference>
<feature type="domain" description="Cadherin" evidence="15">
    <location>
        <begin position="414"/>
        <end position="521"/>
    </location>
</feature>
<feature type="domain" description="Cadherin" evidence="15">
    <location>
        <begin position="629"/>
        <end position="734"/>
    </location>
</feature>
<keyword evidence="17" id="KW-1185">Reference proteome</keyword>
<keyword evidence="9" id="KW-1133">Transmembrane helix</keyword>
<dbReference type="FunFam" id="2.60.40.60:FF:000010">
    <property type="entry name" value="Cadherin EGF LAG seven-pass G-type receptor 3"/>
    <property type="match status" value="1"/>
</dbReference>
<evidence type="ECO:0000256" key="2">
    <source>
        <dbReference type="ARBA" id="ARBA00004221"/>
    </source>
</evidence>
<dbReference type="GO" id="GO:0051239">
    <property type="term" value="P:regulation of multicellular organismal process"/>
    <property type="evidence" value="ECO:0007669"/>
    <property type="project" value="UniProtKB-ARBA"/>
</dbReference>
<accession>A0AAV6VJT0</accession>
<dbReference type="GO" id="GO:0016324">
    <property type="term" value="C:apical plasma membrane"/>
    <property type="evidence" value="ECO:0007669"/>
    <property type="project" value="UniProtKB-SubCell"/>
</dbReference>
<dbReference type="GO" id="GO:0042067">
    <property type="term" value="P:establishment of ommatidial planar polarity"/>
    <property type="evidence" value="ECO:0007669"/>
    <property type="project" value="UniProtKB-ARBA"/>
</dbReference>
<feature type="domain" description="Cadherin" evidence="15">
    <location>
        <begin position="941"/>
        <end position="1046"/>
    </location>
</feature>
<dbReference type="SUPFAM" id="SSF49313">
    <property type="entry name" value="Cadherin-like"/>
    <property type="match status" value="9"/>
</dbReference>
<evidence type="ECO:0000256" key="1">
    <source>
        <dbReference type="ARBA" id="ARBA00004167"/>
    </source>
</evidence>
<dbReference type="CDD" id="cd11304">
    <property type="entry name" value="Cadherin_repeat"/>
    <property type="match status" value="9"/>
</dbReference>
<dbReference type="PANTHER" id="PTHR24026">
    <property type="entry name" value="FAT ATYPICAL CADHERIN-RELATED"/>
    <property type="match status" value="1"/>
</dbReference>
<gene>
    <name evidence="16" type="ORF">JTE90_013795</name>
</gene>
<dbReference type="FunFam" id="2.60.40.60:FF:000024">
    <property type="entry name" value="FAT atypical cadherin 3"/>
    <property type="match status" value="1"/>
</dbReference>
<dbReference type="FunFam" id="2.60.40.60:FF:000029">
    <property type="entry name" value="Cadherin EGF LAG seven-pass G-type receptor 3"/>
    <property type="match status" value="1"/>
</dbReference>
<keyword evidence="8" id="KW-0130">Cell adhesion</keyword>
<protein>
    <recommendedName>
        <fullName evidence="15">Cadherin domain-containing protein</fullName>
    </recommendedName>
</protein>
<keyword evidence="3" id="KW-0245">EGF-like domain</keyword>
<feature type="domain" description="Cadherin" evidence="15">
    <location>
        <begin position="838"/>
        <end position="940"/>
    </location>
</feature>
<keyword evidence="7 13" id="KW-0106">Calcium</keyword>
<comment type="caution">
    <text evidence="16">The sequence shown here is derived from an EMBL/GenBank/DDBJ whole genome shotgun (WGS) entry which is preliminary data.</text>
</comment>
<evidence type="ECO:0000256" key="4">
    <source>
        <dbReference type="ARBA" id="ARBA00022692"/>
    </source>
</evidence>
<feature type="domain" description="Cadherin" evidence="15">
    <location>
        <begin position="735"/>
        <end position="837"/>
    </location>
</feature>
<dbReference type="GO" id="GO:0022603">
    <property type="term" value="P:regulation of anatomical structure morphogenesis"/>
    <property type="evidence" value="ECO:0007669"/>
    <property type="project" value="UniProtKB-ARBA"/>
</dbReference>
<evidence type="ECO:0000256" key="12">
    <source>
        <dbReference type="ARBA" id="ARBA00023180"/>
    </source>
</evidence>
<sequence length="1230" mass="135446">MASRIIPAVLCSFVVFFVFLPCVPCYDVFVRPSDNRLGFAVFNASLGAGRTYRLEPNRTPAYARHLVRVDPRSGLVVLRRTLRCSTSRLANLAPNPFKIHVESRSFRLSGSETESVVMPVRVRFGHRTCPRHQRVNLKEDVGVSVVSLTVATSSVPVHKIKKKKIKVSKKVNKNDIVYIGNVTSEASACFMRSQLVADIERIMPSSVLSKCSVQYGQPSDVRYAIEVFGSDLVARENFCESSPTWYVSFPFTLSCPSVTRDKSPDMTKHVMEIYFHLPGVPFNNYQSDKPVGRSRRDNRKIENKAPYFDRSLYVVVVPEEKAKSYVVATMVAHDPEKDEVTYSIHAVLDARSQNMFSIDSVTGVVTTTTSLDREFMDVHYLRVTAVDNGIPQRTGTTTLQINVNDENDHAPSFEQNMYESSIRESASIGSTVVTVRATDQDSGLNSEIEYSILNPSGVNDVFRIDAKTGIITTRSSLDRETTPFYSLLIQASDVGLVSDRKTATTTVEITVLDDNDNYPQFTEKSYTVEAQEDINWLNNPVIAKVKAVDLDSAMNAAVRYSLIGGNTQGHFVIDSLSGEITVVSPLDYESARSYRLVVRAQDSGSPAKSNTTQVLVKIKDVNDNDPKFYTSLFQESVVENVPVGHSIVRVQAYDSDDGNNSLISYSIQGNRYPNMPININKDSGWITTTRILDREESSLYDFTVLASDHGSPVRSATASVIIRIQDINDNDPVFEPKIYNAAVSEIDPPGTPVISVTASDRDEDPRLIYQITNGNVRGRFNIISQNRQGLISVAQPLDYRLEKRFVLTITATDSGGRFDTATVYINVSDANTHRPIFEHTPYTASVAEDAPVGTTVLVVEASDGDVGENSRLTYSMDEEVPEFRIDPATGAIVTTKLLNREEMAGYTLVVTAMDSGSPPLADTTNVEIEVSDVNDNNPSFDPNSYINAVSEDAPVGTSVLQIFATDKDLGLNGQIRYSFSGGDNGDGAFRVDPTSGIIRTNRMLDRESVALYNLVAYAVDRGSPALSTSVPITVYVEDVNDNPPRFDSDKLQLSIAENSPIGSTVGDVKAFDPDEGPNAEIQYSIVGGPDANSFNLVSRPGEPAELTTRIELDYESKTKKYSVIVRASSPPLRNDVDVEIHVTDVNDNAPVLKDFSIVFNNYKNYFPVGAFGKVPAFDADVTDHLRYKISTGNNANLLILNETTGDLRLSPSLNTNVPIHAVMEVSVFGE</sequence>
<feature type="chain" id="PRO_5044023382" description="Cadherin domain-containing protein" evidence="14">
    <location>
        <begin position="26"/>
        <end position="1230"/>
    </location>
</feature>
<evidence type="ECO:0000256" key="8">
    <source>
        <dbReference type="ARBA" id="ARBA00022889"/>
    </source>
</evidence>
<evidence type="ECO:0000313" key="17">
    <source>
        <dbReference type="Proteomes" id="UP000827092"/>
    </source>
</evidence>
<dbReference type="PROSITE" id="PS50268">
    <property type="entry name" value="CADHERIN_2"/>
    <property type="match status" value="8"/>
</dbReference>
<comment type="subcellular location">
    <subcellularLocation>
        <location evidence="2">Apical cell membrane</location>
    </subcellularLocation>
    <subcellularLocation>
        <location evidence="1">Membrane</location>
        <topology evidence="1">Single-pass membrane protein</topology>
    </subcellularLocation>
</comment>
<feature type="signal peptide" evidence="14">
    <location>
        <begin position="1"/>
        <end position="25"/>
    </location>
</feature>
<dbReference type="PROSITE" id="PS00232">
    <property type="entry name" value="CADHERIN_1"/>
    <property type="match status" value="5"/>
</dbReference>
<keyword evidence="6" id="KW-0677">Repeat</keyword>
<dbReference type="FunFam" id="2.60.40.60:FF:000013">
    <property type="entry name" value="Cadherin EGF LAG seven-pass G-type receptor"/>
    <property type="match status" value="1"/>
</dbReference>
<feature type="domain" description="Cadherin" evidence="15">
    <location>
        <begin position="522"/>
        <end position="628"/>
    </location>
</feature>
<evidence type="ECO:0000256" key="9">
    <source>
        <dbReference type="ARBA" id="ARBA00022989"/>
    </source>
</evidence>
<evidence type="ECO:0000313" key="16">
    <source>
        <dbReference type="EMBL" id="KAG8196310.1"/>
    </source>
</evidence>
<dbReference type="FunFam" id="2.60.40.60:FF:000020">
    <property type="entry name" value="Dachsous cadherin-related 1b"/>
    <property type="match status" value="4"/>
</dbReference>
<evidence type="ECO:0000259" key="15">
    <source>
        <dbReference type="PROSITE" id="PS50268"/>
    </source>
</evidence>
<dbReference type="SMART" id="SM00112">
    <property type="entry name" value="CA"/>
    <property type="match status" value="8"/>
</dbReference>
<dbReference type="Gene3D" id="2.60.40.60">
    <property type="entry name" value="Cadherins"/>
    <property type="match status" value="9"/>
</dbReference>
<evidence type="ECO:0000256" key="11">
    <source>
        <dbReference type="ARBA" id="ARBA00023157"/>
    </source>
</evidence>
<evidence type="ECO:0000256" key="14">
    <source>
        <dbReference type="SAM" id="SignalP"/>
    </source>
</evidence>
<dbReference type="Pfam" id="PF00028">
    <property type="entry name" value="Cadherin"/>
    <property type="match status" value="7"/>
</dbReference>
<evidence type="ECO:0000256" key="7">
    <source>
        <dbReference type="ARBA" id="ARBA00022837"/>
    </source>
</evidence>
<evidence type="ECO:0000256" key="3">
    <source>
        <dbReference type="ARBA" id="ARBA00022536"/>
    </source>
</evidence>
<feature type="domain" description="Cadherin" evidence="15">
    <location>
        <begin position="309"/>
        <end position="413"/>
    </location>
</feature>
<proteinExistence type="predicted"/>
<dbReference type="PRINTS" id="PR00205">
    <property type="entry name" value="CADHERIN"/>
</dbReference>
<keyword evidence="12" id="KW-0325">Glycoprotein</keyword>
<evidence type="ECO:0000256" key="10">
    <source>
        <dbReference type="ARBA" id="ARBA00023136"/>
    </source>
</evidence>
<dbReference type="PANTHER" id="PTHR24026:SF51">
    <property type="entry name" value="PROTOCADHERIN-LIKE WING POLARITY PROTEIN STAN"/>
    <property type="match status" value="1"/>
</dbReference>
<name>A0AAV6VJT0_9ARAC</name>
<reference evidence="16 17" key="1">
    <citation type="journal article" date="2022" name="Nat. Ecol. Evol.">
        <title>A masculinizing supergene underlies an exaggerated male reproductive morph in a spider.</title>
        <authorList>
            <person name="Hendrickx F."/>
            <person name="De Corte Z."/>
            <person name="Sonet G."/>
            <person name="Van Belleghem S.M."/>
            <person name="Kostlbacher S."/>
            <person name="Vangestel C."/>
        </authorList>
    </citation>
    <scope>NUCLEOTIDE SEQUENCE [LARGE SCALE GENOMIC DNA]</scope>
    <source>
        <strain evidence="16">W744_W776</strain>
    </source>
</reference>
<dbReference type="GO" id="GO:0016339">
    <property type="term" value="P:calcium-dependent cell-cell adhesion via plasma membrane cell adhesion molecules"/>
    <property type="evidence" value="ECO:0007669"/>
    <property type="project" value="UniProtKB-ARBA"/>
</dbReference>
<dbReference type="AlphaFoldDB" id="A0AAV6VJT0"/>
<keyword evidence="4" id="KW-0812">Transmembrane</keyword>
<dbReference type="GO" id="GO:0007156">
    <property type="term" value="P:homophilic cell adhesion via plasma membrane adhesion molecules"/>
    <property type="evidence" value="ECO:0007669"/>
    <property type="project" value="InterPro"/>
</dbReference>
<dbReference type="InterPro" id="IPR056286">
    <property type="entry name" value="Cadherin_CELSR1-3_9th"/>
</dbReference>
<evidence type="ECO:0000256" key="13">
    <source>
        <dbReference type="PROSITE-ProRule" id="PRU00043"/>
    </source>
</evidence>
<evidence type="ECO:0000256" key="6">
    <source>
        <dbReference type="ARBA" id="ARBA00022737"/>
    </source>
</evidence>
<dbReference type="Proteomes" id="UP000827092">
    <property type="component" value="Unassembled WGS sequence"/>
</dbReference>
<dbReference type="Pfam" id="PF23592">
    <property type="entry name" value="Cadherin_CELSR2_9th"/>
    <property type="match status" value="1"/>
</dbReference>
<organism evidence="16 17">
    <name type="scientific">Oedothorax gibbosus</name>
    <dbReference type="NCBI Taxonomy" id="931172"/>
    <lineage>
        <taxon>Eukaryota</taxon>
        <taxon>Metazoa</taxon>
        <taxon>Ecdysozoa</taxon>
        <taxon>Arthropoda</taxon>
        <taxon>Chelicerata</taxon>
        <taxon>Arachnida</taxon>
        <taxon>Araneae</taxon>
        <taxon>Araneomorphae</taxon>
        <taxon>Entelegynae</taxon>
        <taxon>Araneoidea</taxon>
        <taxon>Linyphiidae</taxon>
        <taxon>Erigoninae</taxon>
        <taxon>Oedothorax</taxon>
    </lineage>
</organism>
<dbReference type="InterPro" id="IPR020894">
    <property type="entry name" value="Cadherin_CS"/>
</dbReference>